<evidence type="ECO:0000313" key="1">
    <source>
        <dbReference type="EMBL" id="AGS34449.1"/>
    </source>
</evidence>
<protein>
    <recommendedName>
        <fullName evidence="3">DUF488 domain-containing protein</fullName>
    </recommendedName>
</protein>
<gene>
    <name evidence="1" type="ORF">B841_04870</name>
</gene>
<dbReference type="PATRIC" id="fig|1224163.3.peg.975"/>
<dbReference type="STRING" id="1224163.B841_04870"/>
<dbReference type="InterPro" id="IPR014519">
    <property type="entry name" value="UCP024492"/>
</dbReference>
<dbReference type="OrthoDB" id="9789109at2"/>
<dbReference type="PANTHER" id="PTHR39337:SF1">
    <property type="entry name" value="BLR5642 PROTEIN"/>
    <property type="match status" value="1"/>
</dbReference>
<reference evidence="1 2" key="1">
    <citation type="submission" date="2012-11" db="EMBL/GenBank/DDBJ databases">
        <title>The complete genome sequence of Corynebacterium maris Coryn-1 (=DSM 45190).</title>
        <authorList>
            <person name="Schaffert L."/>
            <person name="Albersmeier A."/>
            <person name="Kalinowski J."/>
            <person name="Ruckert C."/>
        </authorList>
    </citation>
    <scope>NUCLEOTIDE SEQUENCE [LARGE SCALE GENOMIC DNA]</scope>
    <source>
        <strain evidence="2">Coryn-1</strain>
    </source>
</reference>
<dbReference type="InterPro" id="IPR007438">
    <property type="entry name" value="DUF488"/>
</dbReference>
<dbReference type="Pfam" id="PF04343">
    <property type="entry name" value="DUF488"/>
    <property type="match status" value="1"/>
</dbReference>
<dbReference type="PIRSF" id="PIRSF024492">
    <property type="entry name" value="UCP024492"/>
    <property type="match status" value="1"/>
</dbReference>
<dbReference type="RefSeq" id="WP_020934382.1">
    <property type="nucleotide sequence ID" value="NC_021915.1"/>
</dbReference>
<dbReference type="HOGENOM" id="CLU_077467_0_1_11"/>
<keyword evidence="2" id="KW-1185">Reference proteome</keyword>
<organism evidence="1 2">
    <name type="scientific">Corynebacterium maris DSM 45190</name>
    <dbReference type="NCBI Taxonomy" id="1224163"/>
    <lineage>
        <taxon>Bacteria</taxon>
        <taxon>Bacillati</taxon>
        <taxon>Actinomycetota</taxon>
        <taxon>Actinomycetes</taxon>
        <taxon>Mycobacteriales</taxon>
        <taxon>Corynebacteriaceae</taxon>
        <taxon>Corynebacterium</taxon>
    </lineage>
</organism>
<evidence type="ECO:0008006" key="3">
    <source>
        <dbReference type="Google" id="ProtNLM"/>
    </source>
</evidence>
<proteinExistence type="predicted"/>
<sequence>MPVFTVGHSTRSLEEFLDLLLDARVTALVDVRKLPGSTKYPHFNDDVLAARLPEAGISYRREEALTGRRPVSKTVPFEVNGNWRNRSFHNYADHALSAEFDEALGRLRRAGEEEHTAVMCSEAVWWRCHRRIIADHLLAAGEDVRHIMGAGKVTAATLTEGAVVGDDDVVRYPAHPTDNEKENR</sequence>
<evidence type="ECO:0000313" key="2">
    <source>
        <dbReference type="Proteomes" id="UP000015388"/>
    </source>
</evidence>
<dbReference type="AlphaFoldDB" id="S5STH3"/>
<dbReference type="Proteomes" id="UP000015388">
    <property type="component" value="Chromosome"/>
</dbReference>
<accession>S5STH3</accession>
<dbReference type="EMBL" id="CP003924">
    <property type="protein sequence ID" value="AGS34449.1"/>
    <property type="molecule type" value="Genomic_DNA"/>
</dbReference>
<dbReference type="PANTHER" id="PTHR39337">
    <property type="entry name" value="BLR5642 PROTEIN"/>
    <property type="match status" value="1"/>
</dbReference>
<dbReference type="KEGG" id="cmd:B841_04870"/>
<dbReference type="eggNOG" id="COG5483">
    <property type="taxonomic scope" value="Bacteria"/>
</dbReference>
<name>S5STH3_9CORY</name>